<protein>
    <recommendedName>
        <fullName evidence="5">Thioredoxin domain-containing protein</fullName>
    </recommendedName>
</protein>
<keyword evidence="1" id="KW-0813">Transport</keyword>
<dbReference type="CDD" id="cd02947">
    <property type="entry name" value="TRX_family"/>
    <property type="match status" value="1"/>
</dbReference>
<dbReference type="AlphaFoldDB" id="X1UBL7"/>
<accession>X1UBL7</accession>
<feature type="domain" description="Thioredoxin" evidence="5">
    <location>
        <begin position="1"/>
        <end position="80"/>
    </location>
</feature>
<dbReference type="PROSITE" id="PS51352">
    <property type="entry name" value="THIOREDOXIN_2"/>
    <property type="match status" value="1"/>
</dbReference>
<evidence type="ECO:0000256" key="2">
    <source>
        <dbReference type="ARBA" id="ARBA00022982"/>
    </source>
</evidence>
<reference evidence="6" key="1">
    <citation type="journal article" date="2014" name="Front. Microbiol.">
        <title>High frequency of phylogenetically diverse reductive dehalogenase-homologous genes in deep subseafloor sedimentary metagenomes.</title>
        <authorList>
            <person name="Kawai M."/>
            <person name="Futagami T."/>
            <person name="Toyoda A."/>
            <person name="Takaki Y."/>
            <person name="Nishi S."/>
            <person name="Hori S."/>
            <person name="Arai W."/>
            <person name="Tsubouchi T."/>
            <person name="Morono Y."/>
            <person name="Uchiyama I."/>
            <person name="Ito T."/>
            <person name="Fujiyama A."/>
            <person name="Inagaki F."/>
            <person name="Takami H."/>
        </authorList>
    </citation>
    <scope>NUCLEOTIDE SEQUENCE</scope>
    <source>
        <strain evidence="6">Expedition CK06-06</strain>
    </source>
</reference>
<keyword evidence="3" id="KW-1015">Disulfide bond</keyword>
<dbReference type="InterPro" id="IPR036249">
    <property type="entry name" value="Thioredoxin-like_sf"/>
</dbReference>
<dbReference type="PIRSF" id="PIRSF000077">
    <property type="entry name" value="Thioredoxin"/>
    <property type="match status" value="1"/>
</dbReference>
<keyword evidence="4" id="KW-0676">Redox-active center</keyword>
<name>X1UBL7_9ZZZZ</name>
<dbReference type="FunFam" id="3.40.30.10:FF:000001">
    <property type="entry name" value="Thioredoxin"/>
    <property type="match status" value="1"/>
</dbReference>
<dbReference type="GO" id="GO:0015035">
    <property type="term" value="F:protein-disulfide reductase activity"/>
    <property type="evidence" value="ECO:0007669"/>
    <property type="project" value="InterPro"/>
</dbReference>
<evidence type="ECO:0000256" key="4">
    <source>
        <dbReference type="ARBA" id="ARBA00023284"/>
    </source>
</evidence>
<keyword evidence="2" id="KW-0249">Electron transport</keyword>
<dbReference type="GO" id="GO:0045454">
    <property type="term" value="P:cell redox homeostasis"/>
    <property type="evidence" value="ECO:0007669"/>
    <property type="project" value="TreeGrafter"/>
</dbReference>
<dbReference type="NCBIfam" id="TIGR01068">
    <property type="entry name" value="thioredoxin"/>
    <property type="match status" value="1"/>
</dbReference>
<dbReference type="PANTHER" id="PTHR45663">
    <property type="entry name" value="GEO12009P1"/>
    <property type="match status" value="1"/>
</dbReference>
<proteinExistence type="predicted"/>
<feature type="non-terminal residue" evidence="6">
    <location>
        <position position="1"/>
    </location>
</feature>
<sequence length="80" mass="9017">WAVWCAPCFMIAPVVEELAEEYKGKVKFCKFNVDENPNTAAKYSIRGIPTLLFFKNGEVINQLVGVQPKASIKKLLDENL</sequence>
<dbReference type="Gene3D" id="3.40.30.10">
    <property type="entry name" value="Glutaredoxin"/>
    <property type="match status" value="1"/>
</dbReference>
<dbReference type="InterPro" id="IPR013766">
    <property type="entry name" value="Thioredoxin_domain"/>
</dbReference>
<dbReference type="PANTHER" id="PTHR45663:SF11">
    <property type="entry name" value="GEO12009P1"/>
    <property type="match status" value="1"/>
</dbReference>
<dbReference type="Pfam" id="PF00085">
    <property type="entry name" value="Thioredoxin"/>
    <property type="match status" value="1"/>
</dbReference>
<dbReference type="InterPro" id="IPR005746">
    <property type="entry name" value="Thioredoxin"/>
</dbReference>
<gene>
    <name evidence="6" type="ORF">S12H4_42546</name>
</gene>
<comment type="caution">
    <text evidence="6">The sequence shown here is derived from an EMBL/GenBank/DDBJ whole genome shotgun (WGS) entry which is preliminary data.</text>
</comment>
<evidence type="ECO:0000313" key="6">
    <source>
        <dbReference type="EMBL" id="GAJ14918.1"/>
    </source>
</evidence>
<evidence type="ECO:0000256" key="1">
    <source>
        <dbReference type="ARBA" id="ARBA00022448"/>
    </source>
</evidence>
<organism evidence="6">
    <name type="scientific">marine sediment metagenome</name>
    <dbReference type="NCBI Taxonomy" id="412755"/>
    <lineage>
        <taxon>unclassified sequences</taxon>
        <taxon>metagenomes</taxon>
        <taxon>ecological metagenomes</taxon>
    </lineage>
</organism>
<evidence type="ECO:0000259" key="5">
    <source>
        <dbReference type="PROSITE" id="PS51352"/>
    </source>
</evidence>
<dbReference type="SUPFAM" id="SSF52833">
    <property type="entry name" value="Thioredoxin-like"/>
    <property type="match status" value="1"/>
</dbReference>
<dbReference type="EMBL" id="BARW01026050">
    <property type="protein sequence ID" value="GAJ14918.1"/>
    <property type="molecule type" value="Genomic_DNA"/>
</dbReference>
<dbReference type="GO" id="GO:0005829">
    <property type="term" value="C:cytosol"/>
    <property type="evidence" value="ECO:0007669"/>
    <property type="project" value="TreeGrafter"/>
</dbReference>
<evidence type="ECO:0000256" key="3">
    <source>
        <dbReference type="ARBA" id="ARBA00023157"/>
    </source>
</evidence>